<dbReference type="Gene3D" id="1.10.1200.10">
    <property type="entry name" value="ACP-like"/>
    <property type="match status" value="1"/>
</dbReference>
<sequence>MNDTSSAGFDTDIAVVGMAGRFAGARNLDDYWRNLRDGVESLTRFTEEELLAAGVKPAQLRDPNYVPVGAVLPDMEMFDAAFFGFSPREAAIMDPQHRHFLECSWEALENAGHTPAGFEGSIGVFGGSGHNAYMPYNLLTNPQLVSSVGFFLIRHTGNDKDFLTTRVSYLLNLKGPSVNVQTACSTSLVAIHLGVQSLLNGECDMALAGGVTIELPHRQGYLYQEGEILSPDGHCHAFDADSKGTVFGSGVGVVVLRRLADAIADGDHIHAVIKGSAVNNDGSMKVGYMAPSVDGQAQAIAEALAIANVAPDTITYVEAHGTGTPVGDPIEIAALTQAYREGTDKTGYCGIGSVKTNIGHTDTAAGVASFLKVALAMQHRQLPPSLHFAQPNPACEFERSPFYVNATLKDWTPPPGVPRRAGVSSLGVGGTNAHLILEEAPPRKPSGPSREHQLLMLSAKSQASLDANTAALAAHLREHPQINLADVAYTLQVGREPMKLRRIVVARDATDAAQALEAMDPQRVISLPGSTGSHSLAFMFAGGGAQYPGMGADLYRSEPVYRQAVDECLVLLAKRGGTDYKGLLFPPAGQEEDAARRLEQPSLALPLLLTTQYALARLWMSWGLTPAAMIGHSMGEYTAAHLAGVFSLEDALTLVELRGRLFETLPEGGMLSVPLPEAEVLARIGPELSIAAVNGPSLTVVAGPVQAIEALQQALQADEIEAARVRINVAAHSSMLEPILEEFGAFFRRVAMKPPTLPFVSNLSGTWITPAEATDPQYWVRHLRHTVRFADGLQELLKDESRILLEVGPGRTLSSLARQHSARKPQQVVLNSLRHPDEKVDDQAYVLGILGRLWAAGAPIDWARFRQGERRLRLPLPTYRFDHQRHWIDPGLSLQAAPTLEERLARHADMTNWFYEPVWQRAARPTPVPLEGPVLVFEDEAGLGEELARQLREAGQVVTRVRPGKAYAQRGDGSFTITPDAAGDYDRLFAALRASGALPSRIFHLWSVTGDRRLDSSLKTVEELQRLGFYSLLQLAQAIGREDLSDPMRLAVVTDRLQRVGAESGLVPAKATAAAVCRVISQEFRNIRCCAVDVQVPARGSRQAVRLAADVAAELAAAPSDEVVALRLGERWLQDVAPVRLERPTPSQTGLRERGVYLITGGLGGVGLALAEHLALSVKARLVLVGRSGLPPREGWADWVREKGSRDATSRRIRQVMALESRGAEVMVAQADVTDLAQMRQVVKQAVARFGALHGVLHTAGVLDDGVIQLKEPRTAAAVLAPKVQGTLALDAALGDTPLDFLVLFSSISSFAGLAGQFDYAAANAFLDAFAQERMARDGRYTVAINWSQWQEVGMAAELARQLGIGSSDAVQGEGVPVDHPLLDRCLLDADDERVYSTRFAVERHWLLDEHRIRGGQALIPGTGYLEIVRAAAAQHREARTLELRDVTFLSPFVVREGEERELRVRLRALPGGQHDFALQSPAAGGGDAGWNDHVRGEVGYVDAKPPAVQTPAAIAARCTARAQVFQGDEQPVHLLFGPRWSNLRRIDFGQGEALATLELPAAFRGDLLQFELHPAVMDLATAGAQSLIPGFDEARDFFVPASYGYIRVFAPLSAKVFSHIRYRPQDGEDVQLASYDVTVMDESGRVLVDIQEFTMMRVRDKALLDGVSGGAESGAQASAHRPRATANKVLEMGLSEGLRSAEGAEVLERVLADGRLAQVAVSPQDLHATLEKLRAPALPATATQVTEGGEVRAGWKAPRTETEQLIAQMWGEMLGVARVSASDNFFDLGGHSLLAVQVINKLKRKTGKVLPLTALLEAPTVETLAALIEPPPAEGEERATAVPVAGGGHPVQAAAAMPRTVVRIRPGGDKRAIFFVHDGKGETLLYRTLALKLDAGHPIYGLQPEMGSDGSYVHTRIVDMAAAHIEALRHVQPEGPYLLTGLCAGGVIAFEMARQLEDAGQQVIFVGIMDAADVHAEERPFRLAQNRLNRFLGTLNDPTAGSTLQRIGKAVPKMLAKTKNFALYEVQSRLEQFQNARKVRAMRDQAQSADEPVLHAGEEDHGLDFLKMYEVAHKEHQPQGLFRGGDVVLFRAMKGDGSASDEAYVDIYSDPLLGWGPRVAGQISAYDVPGGHSSMLQEPHVSVLAQAMQTSIDAAVQRHDAVQRMLGASAPHSAPARPVAEAATEAEAV</sequence>
<dbReference type="InterPro" id="IPR016036">
    <property type="entry name" value="Malonyl_transacylase_ACP-bd"/>
</dbReference>
<dbReference type="InterPro" id="IPR057326">
    <property type="entry name" value="KR_dom"/>
</dbReference>
<evidence type="ECO:0000259" key="9">
    <source>
        <dbReference type="PROSITE" id="PS50075"/>
    </source>
</evidence>
<reference evidence="12 13" key="1">
    <citation type="submission" date="2018-02" db="EMBL/GenBank/DDBJ databases">
        <title>Reclassifiation of [Polyangium] brachysporum DSM 7029 as Guopingzhaonella breviflexa gen. nov., sp. nov., a member of the family Comamonadaceae.</title>
        <authorList>
            <person name="Tang B."/>
        </authorList>
    </citation>
    <scope>NUCLEOTIDE SEQUENCE [LARGE SCALE GENOMIC DNA]</scope>
    <source>
        <strain evidence="12 13">BCRC 80649</strain>
    </source>
</reference>
<gene>
    <name evidence="12" type="ORF">C1704_14135</name>
</gene>
<evidence type="ECO:0000256" key="8">
    <source>
        <dbReference type="SAM" id="MobiDB-lite"/>
    </source>
</evidence>
<dbReference type="PROSITE" id="PS00606">
    <property type="entry name" value="KS3_1"/>
    <property type="match status" value="1"/>
</dbReference>
<dbReference type="SMART" id="SM00823">
    <property type="entry name" value="PKS_PP"/>
    <property type="match status" value="1"/>
</dbReference>
<dbReference type="SMART" id="SM00822">
    <property type="entry name" value="PKS_KR"/>
    <property type="match status" value="1"/>
</dbReference>
<evidence type="ECO:0000256" key="2">
    <source>
        <dbReference type="ARBA" id="ARBA00022553"/>
    </source>
</evidence>
<evidence type="ECO:0000313" key="13">
    <source>
        <dbReference type="Proteomes" id="UP000238605"/>
    </source>
</evidence>
<dbReference type="Gene3D" id="3.40.47.10">
    <property type="match status" value="1"/>
</dbReference>
<dbReference type="Pfam" id="PF00698">
    <property type="entry name" value="Acyl_transf_1"/>
    <property type="match status" value="1"/>
</dbReference>
<comment type="caution">
    <text evidence="12">The sequence shown here is derived from an EMBL/GenBank/DDBJ whole genome shotgun (WGS) entry which is preliminary data.</text>
</comment>
<dbReference type="FunFam" id="1.10.1200.10:FF:000016">
    <property type="entry name" value="Non-ribosomal peptide synthase"/>
    <property type="match status" value="1"/>
</dbReference>
<dbReference type="RefSeq" id="WP_104303383.1">
    <property type="nucleotide sequence ID" value="NZ_PSNX01000013.1"/>
</dbReference>
<dbReference type="Gene3D" id="3.10.129.110">
    <property type="entry name" value="Polyketide synthase dehydratase"/>
    <property type="match status" value="1"/>
</dbReference>
<keyword evidence="5" id="KW-0443">Lipid metabolism</keyword>
<dbReference type="Pfam" id="PF00550">
    <property type="entry name" value="PP-binding"/>
    <property type="match status" value="1"/>
</dbReference>
<feature type="active site" description="Proton donor; for dehydratase activity" evidence="7">
    <location>
        <position position="1579"/>
    </location>
</feature>
<dbReference type="InterPro" id="IPR050091">
    <property type="entry name" value="PKS_NRPS_Biosynth_Enz"/>
</dbReference>
<dbReference type="Gene3D" id="3.30.70.250">
    <property type="entry name" value="Malonyl-CoA ACP transacylase, ACP-binding"/>
    <property type="match status" value="1"/>
</dbReference>
<evidence type="ECO:0000256" key="5">
    <source>
        <dbReference type="ARBA" id="ARBA00023098"/>
    </source>
</evidence>
<dbReference type="Pfam" id="PF14765">
    <property type="entry name" value="PS-DH"/>
    <property type="match status" value="1"/>
</dbReference>
<dbReference type="PROSITE" id="PS52019">
    <property type="entry name" value="PKS_MFAS_DH"/>
    <property type="match status" value="1"/>
</dbReference>
<dbReference type="SMART" id="SM00825">
    <property type="entry name" value="PKS_KS"/>
    <property type="match status" value="1"/>
</dbReference>
<dbReference type="InterPro" id="IPR018201">
    <property type="entry name" value="Ketoacyl_synth_AS"/>
</dbReference>
<accession>A0A2S5SS46</accession>
<dbReference type="CDD" id="cd00833">
    <property type="entry name" value="PKS"/>
    <property type="match status" value="1"/>
</dbReference>
<dbReference type="CDD" id="cd08953">
    <property type="entry name" value="KR_2_SDR_x"/>
    <property type="match status" value="1"/>
</dbReference>
<dbReference type="Gene3D" id="3.30.70.3290">
    <property type="match status" value="1"/>
</dbReference>
<evidence type="ECO:0000256" key="4">
    <source>
        <dbReference type="ARBA" id="ARBA00022832"/>
    </source>
</evidence>
<dbReference type="InterPro" id="IPR014031">
    <property type="entry name" value="Ketoacyl_synth_C"/>
</dbReference>
<dbReference type="InterPro" id="IPR036736">
    <property type="entry name" value="ACP-like_sf"/>
</dbReference>
<evidence type="ECO:0000256" key="7">
    <source>
        <dbReference type="PROSITE-ProRule" id="PRU01363"/>
    </source>
</evidence>
<dbReference type="InterPro" id="IPR036291">
    <property type="entry name" value="NAD(P)-bd_dom_sf"/>
</dbReference>
<dbReference type="SUPFAM" id="SSF47336">
    <property type="entry name" value="ACP-like"/>
    <property type="match status" value="1"/>
</dbReference>
<dbReference type="InterPro" id="IPR049552">
    <property type="entry name" value="PKS_DH_N"/>
</dbReference>
<dbReference type="GO" id="GO:0044550">
    <property type="term" value="P:secondary metabolite biosynthetic process"/>
    <property type="evidence" value="ECO:0007669"/>
    <property type="project" value="UniProtKB-ARBA"/>
</dbReference>
<evidence type="ECO:0000259" key="11">
    <source>
        <dbReference type="PROSITE" id="PS52019"/>
    </source>
</evidence>
<dbReference type="Pfam" id="PF00975">
    <property type="entry name" value="Thioesterase"/>
    <property type="match status" value="1"/>
</dbReference>
<evidence type="ECO:0000256" key="3">
    <source>
        <dbReference type="ARBA" id="ARBA00022679"/>
    </source>
</evidence>
<dbReference type="InterPro" id="IPR006162">
    <property type="entry name" value="Ppantetheine_attach_site"/>
</dbReference>
<evidence type="ECO:0000256" key="1">
    <source>
        <dbReference type="ARBA" id="ARBA00022450"/>
    </source>
</evidence>
<keyword evidence="4" id="KW-0276">Fatty acid metabolism</keyword>
<dbReference type="SMART" id="SM00827">
    <property type="entry name" value="PKS_AT"/>
    <property type="match status" value="1"/>
</dbReference>
<dbReference type="Pfam" id="PF21394">
    <property type="entry name" value="Beta-ketacyl_N"/>
    <property type="match status" value="1"/>
</dbReference>
<dbReference type="PANTHER" id="PTHR43775">
    <property type="entry name" value="FATTY ACID SYNTHASE"/>
    <property type="match status" value="1"/>
</dbReference>
<dbReference type="GO" id="GO:0004315">
    <property type="term" value="F:3-oxoacyl-[acyl-carrier-protein] synthase activity"/>
    <property type="evidence" value="ECO:0007669"/>
    <property type="project" value="InterPro"/>
</dbReference>
<dbReference type="FunFam" id="3.40.47.10:FF:000042">
    <property type="entry name" value="Polyketide synthase Pks13"/>
    <property type="match status" value="1"/>
</dbReference>
<dbReference type="Pfam" id="PF00109">
    <property type="entry name" value="ketoacyl-synt"/>
    <property type="match status" value="1"/>
</dbReference>
<name>A0A2S5SS46_9BURK</name>
<dbReference type="InterPro" id="IPR042104">
    <property type="entry name" value="PKS_dehydratase_sf"/>
</dbReference>
<dbReference type="GO" id="GO:0004312">
    <property type="term" value="F:fatty acid synthase activity"/>
    <property type="evidence" value="ECO:0007669"/>
    <property type="project" value="TreeGrafter"/>
</dbReference>
<feature type="region of interest" description="N-terminal hotdog fold" evidence="7">
    <location>
        <begin position="1380"/>
        <end position="1506"/>
    </location>
</feature>
<dbReference type="Gene3D" id="3.40.366.10">
    <property type="entry name" value="Malonyl-Coenzyme A Acyl Carrier Protein, domain 2"/>
    <property type="match status" value="1"/>
</dbReference>
<protein>
    <submittedName>
        <fullName evidence="12">Uncharacterized protein</fullName>
    </submittedName>
</protein>
<dbReference type="Pfam" id="PF02801">
    <property type="entry name" value="Ketoacyl-synt_C"/>
    <property type="match status" value="1"/>
</dbReference>
<keyword evidence="2" id="KW-0597">Phosphoprotein</keyword>
<dbReference type="InterPro" id="IPR009081">
    <property type="entry name" value="PP-bd_ACP"/>
</dbReference>
<feature type="compositionally biased region" description="Low complexity" evidence="8">
    <location>
        <begin position="2175"/>
        <end position="2190"/>
    </location>
</feature>
<dbReference type="PROSITE" id="PS00012">
    <property type="entry name" value="PHOSPHOPANTETHEINE"/>
    <property type="match status" value="1"/>
</dbReference>
<feature type="active site" description="Proton acceptor; for dehydratase activity" evidence="7">
    <location>
        <position position="1411"/>
    </location>
</feature>
<dbReference type="SUPFAM" id="SSF52151">
    <property type="entry name" value="FabD/lysophospholipase-like"/>
    <property type="match status" value="1"/>
</dbReference>
<dbReference type="InterPro" id="IPR016039">
    <property type="entry name" value="Thiolase-like"/>
</dbReference>
<proteinExistence type="predicted"/>
<feature type="domain" description="Ketosynthase family 3 (KS3)" evidence="10">
    <location>
        <begin position="10"/>
        <end position="439"/>
    </location>
</feature>
<dbReference type="EMBL" id="PSNX01000013">
    <property type="protein sequence ID" value="PPE65560.1"/>
    <property type="molecule type" value="Genomic_DNA"/>
</dbReference>
<keyword evidence="1" id="KW-0596">Phosphopantetheine</keyword>
<dbReference type="InterPro" id="IPR049551">
    <property type="entry name" value="PKS_DH_C"/>
</dbReference>
<dbReference type="GO" id="GO:0006633">
    <property type="term" value="P:fatty acid biosynthetic process"/>
    <property type="evidence" value="ECO:0007669"/>
    <property type="project" value="InterPro"/>
</dbReference>
<dbReference type="InterPro" id="IPR016035">
    <property type="entry name" value="Acyl_Trfase/lysoPLipase"/>
</dbReference>
<dbReference type="SMART" id="SM00826">
    <property type="entry name" value="PKS_DH"/>
    <property type="match status" value="1"/>
</dbReference>
<dbReference type="SUPFAM" id="SSF55048">
    <property type="entry name" value="Probable ACP-binding domain of malonyl-CoA ACP transacylase"/>
    <property type="match status" value="1"/>
</dbReference>
<dbReference type="InterPro" id="IPR020806">
    <property type="entry name" value="PKS_PP-bd"/>
</dbReference>
<feature type="domain" description="PKS/mFAS DH" evidence="11">
    <location>
        <begin position="1380"/>
        <end position="1665"/>
    </location>
</feature>
<organism evidence="12 13">
    <name type="scientific">Caldimonas caldifontis</name>
    <dbReference type="NCBI Taxonomy" id="1452508"/>
    <lineage>
        <taxon>Bacteria</taxon>
        <taxon>Pseudomonadati</taxon>
        <taxon>Pseudomonadota</taxon>
        <taxon>Betaproteobacteria</taxon>
        <taxon>Burkholderiales</taxon>
        <taxon>Sphaerotilaceae</taxon>
        <taxon>Caldimonas</taxon>
    </lineage>
</organism>
<feature type="domain" description="Carrier" evidence="9">
    <location>
        <begin position="1758"/>
        <end position="1833"/>
    </location>
</feature>
<dbReference type="InterPro" id="IPR049900">
    <property type="entry name" value="PKS_mFAS_DH"/>
</dbReference>
<keyword evidence="13" id="KW-1185">Reference proteome</keyword>
<keyword evidence="6" id="KW-0511">Multifunctional enzyme</keyword>
<evidence type="ECO:0000313" key="12">
    <source>
        <dbReference type="EMBL" id="PPE65560.1"/>
    </source>
</evidence>
<dbReference type="InterPro" id="IPR014030">
    <property type="entry name" value="Ketoacyl_synth_N"/>
</dbReference>
<dbReference type="Pfam" id="PF22621">
    <property type="entry name" value="CurL-like_PKS_C"/>
    <property type="match status" value="1"/>
</dbReference>
<dbReference type="SUPFAM" id="SSF51735">
    <property type="entry name" value="NAD(P)-binding Rossmann-fold domains"/>
    <property type="match status" value="2"/>
</dbReference>
<dbReference type="Proteomes" id="UP000238605">
    <property type="component" value="Unassembled WGS sequence"/>
</dbReference>
<dbReference type="InterPro" id="IPR001031">
    <property type="entry name" value="Thioesterase"/>
</dbReference>
<dbReference type="Gene3D" id="3.40.50.1820">
    <property type="entry name" value="alpha/beta hydrolase"/>
    <property type="match status" value="1"/>
</dbReference>
<dbReference type="InterPro" id="IPR020841">
    <property type="entry name" value="PKS_Beta-ketoAc_synthase_dom"/>
</dbReference>
<dbReference type="SUPFAM" id="SSF53474">
    <property type="entry name" value="alpha/beta-Hydrolases"/>
    <property type="match status" value="1"/>
</dbReference>
<dbReference type="InterPro" id="IPR001227">
    <property type="entry name" value="Ac_transferase_dom_sf"/>
</dbReference>
<dbReference type="InterPro" id="IPR049490">
    <property type="entry name" value="C883_1060-like_KR_N"/>
</dbReference>
<dbReference type="SUPFAM" id="SSF53901">
    <property type="entry name" value="Thiolase-like"/>
    <property type="match status" value="1"/>
</dbReference>
<dbReference type="PANTHER" id="PTHR43775:SF51">
    <property type="entry name" value="INACTIVE PHENOLPHTHIOCEROL SYNTHESIS POLYKETIDE SYNTHASE TYPE I PKS1-RELATED"/>
    <property type="match status" value="1"/>
</dbReference>
<dbReference type="InterPro" id="IPR020807">
    <property type="entry name" value="PKS_DH"/>
</dbReference>
<feature type="region of interest" description="C-terminal hotdog fold" evidence="7">
    <location>
        <begin position="1517"/>
        <end position="1665"/>
    </location>
</feature>
<dbReference type="Pfam" id="PF21089">
    <property type="entry name" value="PKS_DH_N"/>
    <property type="match status" value="1"/>
</dbReference>
<evidence type="ECO:0000259" key="10">
    <source>
        <dbReference type="PROSITE" id="PS52004"/>
    </source>
</evidence>
<dbReference type="InterPro" id="IPR013968">
    <property type="entry name" value="PKS_KR"/>
</dbReference>
<dbReference type="Gene3D" id="3.40.50.720">
    <property type="entry name" value="NAD(P)-binding Rossmann-like Domain"/>
    <property type="match status" value="1"/>
</dbReference>
<dbReference type="PROSITE" id="PS52004">
    <property type="entry name" value="KS3_2"/>
    <property type="match status" value="1"/>
</dbReference>
<dbReference type="InterPro" id="IPR029058">
    <property type="entry name" value="AB_hydrolase_fold"/>
</dbReference>
<dbReference type="OrthoDB" id="9778690at2"/>
<evidence type="ECO:0000256" key="6">
    <source>
        <dbReference type="ARBA" id="ARBA00023268"/>
    </source>
</evidence>
<keyword evidence="3" id="KW-0808">Transferase</keyword>
<dbReference type="PROSITE" id="PS50075">
    <property type="entry name" value="CARRIER"/>
    <property type="match status" value="1"/>
</dbReference>
<feature type="region of interest" description="Disordered" evidence="8">
    <location>
        <begin position="2169"/>
        <end position="2190"/>
    </location>
</feature>
<dbReference type="InterPro" id="IPR014043">
    <property type="entry name" value="Acyl_transferase_dom"/>
</dbReference>
<dbReference type="Pfam" id="PF08659">
    <property type="entry name" value="KR"/>
    <property type="match status" value="1"/>
</dbReference>
<dbReference type="GO" id="GO:0031177">
    <property type="term" value="F:phosphopantetheine binding"/>
    <property type="evidence" value="ECO:0007669"/>
    <property type="project" value="InterPro"/>
</dbReference>